<evidence type="ECO:0000259" key="1">
    <source>
        <dbReference type="PROSITE" id="PS50404"/>
    </source>
</evidence>
<evidence type="ECO:0000313" key="4">
    <source>
        <dbReference type="Proteomes" id="UP001172645"/>
    </source>
</evidence>
<dbReference type="SUPFAM" id="SSF52833">
    <property type="entry name" value="Thioredoxin-like"/>
    <property type="match status" value="1"/>
</dbReference>
<comment type="caution">
    <text evidence="3">The sequence shown here is derived from an EMBL/GenBank/DDBJ whole genome shotgun (WGS) entry which is preliminary data.</text>
</comment>
<evidence type="ECO:0000313" key="3">
    <source>
        <dbReference type="EMBL" id="MDL2403262.1"/>
    </source>
</evidence>
<dbReference type="CDD" id="cd03056">
    <property type="entry name" value="GST_N_4"/>
    <property type="match status" value="1"/>
</dbReference>
<dbReference type="SFLD" id="SFLDG01151">
    <property type="entry name" value="Main.2:_Nu-like"/>
    <property type="match status" value="1"/>
</dbReference>
<dbReference type="Gene3D" id="3.40.30.10">
    <property type="entry name" value="Glutaredoxin"/>
    <property type="match status" value="1"/>
</dbReference>
<name>A0ABT7K538_9HYPH</name>
<dbReference type="SFLD" id="SFLDS00019">
    <property type="entry name" value="Glutathione_Transferase_(cytos"/>
    <property type="match status" value="1"/>
</dbReference>
<gene>
    <name evidence="3" type="ORF">PY649_30695</name>
</gene>
<protein>
    <submittedName>
        <fullName evidence="3">Glutathione S-transferase family protein</fullName>
    </submittedName>
</protein>
<dbReference type="PROSITE" id="PS50405">
    <property type="entry name" value="GST_CTER"/>
    <property type="match status" value="1"/>
</dbReference>
<evidence type="ECO:0000259" key="2">
    <source>
        <dbReference type="PROSITE" id="PS50405"/>
    </source>
</evidence>
<proteinExistence type="predicted"/>
<dbReference type="SFLD" id="SFLDG00358">
    <property type="entry name" value="Main_(cytGST)"/>
    <property type="match status" value="1"/>
</dbReference>
<dbReference type="InterPro" id="IPR004045">
    <property type="entry name" value="Glutathione_S-Trfase_N"/>
</dbReference>
<dbReference type="InterPro" id="IPR040079">
    <property type="entry name" value="Glutathione_S-Trfase"/>
</dbReference>
<dbReference type="PROSITE" id="PS50404">
    <property type="entry name" value="GST_NTER"/>
    <property type="match status" value="1"/>
</dbReference>
<dbReference type="Gene3D" id="1.20.1050.10">
    <property type="match status" value="1"/>
</dbReference>
<feature type="domain" description="GST C-terminal" evidence="2">
    <location>
        <begin position="84"/>
        <end position="210"/>
    </location>
</feature>
<dbReference type="Pfam" id="PF13410">
    <property type="entry name" value="GST_C_2"/>
    <property type="match status" value="1"/>
</dbReference>
<accession>A0ABT7K538</accession>
<dbReference type="Proteomes" id="UP001172645">
    <property type="component" value="Unassembled WGS sequence"/>
</dbReference>
<reference evidence="3" key="1">
    <citation type="submission" date="2023-06" db="EMBL/GenBank/DDBJ databases">
        <title>Phylogenetic Diversity of Rhizobium strains.</title>
        <authorList>
            <person name="Moura F.T."/>
            <person name="Helene L.C.F."/>
            <person name="Hungria M."/>
        </authorList>
    </citation>
    <scope>NUCLEOTIDE SEQUENCE</scope>
    <source>
        <strain evidence="3">CCGE526</strain>
    </source>
</reference>
<dbReference type="InterPro" id="IPR036249">
    <property type="entry name" value="Thioredoxin-like_sf"/>
</dbReference>
<sequence>MLTLHDYLPSQNGWKARVLFGLLDIPYESHLVSIFEGESRTDAFLDLNPAGSIPVLELEDGRTIAESNAILTYLAEGTPFLPADRYQRAKVMQWLFFEQYHVEPVIGSLRFWTLTGRLELNQAMVAGKRAAAVRAFAALERSLSDTPFLAGEEFSIADIAVYAYSHRAEDCGFVLTDYPALVAWFDRVREVIGSGYPIYPYSDDPHSAVR</sequence>
<dbReference type="InterPro" id="IPR010987">
    <property type="entry name" value="Glutathione-S-Trfase_C-like"/>
</dbReference>
<keyword evidence="4" id="KW-1185">Reference proteome</keyword>
<dbReference type="SUPFAM" id="SSF47616">
    <property type="entry name" value="GST C-terminal domain-like"/>
    <property type="match status" value="1"/>
</dbReference>
<dbReference type="InterPro" id="IPR036282">
    <property type="entry name" value="Glutathione-S-Trfase_C_sf"/>
</dbReference>
<dbReference type="RefSeq" id="WP_285872679.1">
    <property type="nucleotide sequence ID" value="NZ_JARFYM010000042.1"/>
</dbReference>
<dbReference type="Pfam" id="PF13409">
    <property type="entry name" value="GST_N_2"/>
    <property type="match status" value="1"/>
</dbReference>
<dbReference type="EMBL" id="JARFYM010000042">
    <property type="protein sequence ID" value="MDL2403262.1"/>
    <property type="molecule type" value="Genomic_DNA"/>
</dbReference>
<dbReference type="PANTHER" id="PTHR44051:SF2">
    <property type="entry name" value="HYPOTHETICAL GLUTATHIONE S-TRANSFERASE LIKE PROTEIN"/>
    <property type="match status" value="1"/>
</dbReference>
<organism evidence="3 4">
    <name type="scientific">Rhizobium mayense</name>
    <dbReference type="NCBI Taxonomy" id="1312184"/>
    <lineage>
        <taxon>Bacteria</taxon>
        <taxon>Pseudomonadati</taxon>
        <taxon>Pseudomonadota</taxon>
        <taxon>Alphaproteobacteria</taxon>
        <taxon>Hyphomicrobiales</taxon>
        <taxon>Rhizobiaceae</taxon>
        <taxon>Rhizobium/Agrobacterium group</taxon>
        <taxon>Rhizobium</taxon>
    </lineage>
</organism>
<feature type="domain" description="GST N-terminal" evidence="1">
    <location>
        <begin position="1"/>
        <end position="82"/>
    </location>
</feature>
<dbReference type="PANTHER" id="PTHR44051">
    <property type="entry name" value="GLUTATHIONE S-TRANSFERASE-RELATED"/>
    <property type="match status" value="1"/>
</dbReference>